<dbReference type="InterPro" id="IPR012334">
    <property type="entry name" value="Pectin_lyas_fold"/>
</dbReference>
<keyword evidence="2" id="KW-1185">Reference proteome</keyword>
<dbReference type="SUPFAM" id="SSF51126">
    <property type="entry name" value="Pectin lyase-like"/>
    <property type="match status" value="1"/>
</dbReference>
<accession>A0ABS5Q784</accession>
<sequence>MSEHIRIGDIAPRVHYVADGVQTEFTYPFPIFQAGDIAVLRDSVPARFGYTVDGAGRSGGGTLRFAQAPAAGTRVTILRRLPITRVTDFQSNGVLRAATLNDELDSQMASLQEVRDDVSGTLRLDLSEAPSGTVLPLRQARADKLLGFNSLGEVTVYDRSGVLAAAFPGAIPRSVEDKLAETLTARDFGAVGDGITDDGPALQAAMNAAGSAGRYLVIGEGTFRTTMPLALSGNAAGLTMRGSLLYAGPGGRAALTIGDGGAIRNATKAYKGLRVARATVSDWTDFDDVGILLRNMDACLVEVHLAEGFTVGIRTLGVERGFEDSNLFLGRIVNNCIGLDIRCQTAAGWNTSMRYHGGHFAVASALHPTLSRYGVRFSAAPGAYVAHNRHVFFGPAFELQARDRPAILGIPFLSEVSSRAVMAYGLRMEGCSPYAAHHTANAQDHVYEIAWASQGYALDVLYGPGATRVGAVLRGLHQAAAHREFTREVGSVPSLRAAAFRWTATQTGFDRLACLSSNVGGGAATLADFAFPGLESFVLTDRGVILPGGRGLGFVVDARRAREFALAVDADNPRLVVQCFDGAMNLLTSGAGQLVRASGMSLTWSESARWWQGSADMTDADLTRLQVVRLEPAVAFAIIGVARIGANYEVRAMRLCTDPAVSPPLLYGLPDLRHGSRELKAEAEWDAPLIAAGATAQLNVPLPGARPGDFVQAAFSLATSGVLFLAQVGAQDVVSVTAWNRTAAGVDLNPGTVRVRLVKS</sequence>
<protein>
    <submittedName>
        <fullName evidence="1">Hydrolase</fullName>
    </submittedName>
</protein>
<evidence type="ECO:0000313" key="2">
    <source>
        <dbReference type="Proteomes" id="UP000766336"/>
    </source>
</evidence>
<name>A0ABS5Q784_9PROT</name>
<organism evidence="1 2">
    <name type="scientific">Roseococcus pinisoli</name>
    <dbReference type="NCBI Taxonomy" id="2835040"/>
    <lineage>
        <taxon>Bacteria</taxon>
        <taxon>Pseudomonadati</taxon>
        <taxon>Pseudomonadota</taxon>
        <taxon>Alphaproteobacteria</taxon>
        <taxon>Acetobacterales</taxon>
        <taxon>Roseomonadaceae</taxon>
        <taxon>Roseococcus</taxon>
    </lineage>
</organism>
<gene>
    <name evidence="1" type="ORF">KHU32_01055</name>
</gene>
<dbReference type="Gene3D" id="2.160.20.10">
    <property type="entry name" value="Single-stranded right-handed beta-helix, Pectin lyase-like"/>
    <property type="match status" value="1"/>
</dbReference>
<dbReference type="Proteomes" id="UP000766336">
    <property type="component" value="Unassembled WGS sequence"/>
</dbReference>
<proteinExistence type="predicted"/>
<keyword evidence="1" id="KW-0378">Hydrolase</keyword>
<dbReference type="InterPro" id="IPR011050">
    <property type="entry name" value="Pectin_lyase_fold/virulence"/>
</dbReference>
<comment type="caution">
    <text evidence="1">The sequence shown here is derived from an EMBL/GenBank/DDBJ whole genome shotgun (WGS) entry which is preliminary data.</text>
</comment>
<dbReference type="RefSeq" id="WP_213668200.1">
    <property type="nucleotide sequence ID" value="NZ_JAHCDA010000001.1"/>
</dbReference>
<dbReference type="EMBL" id="JAHCDA010000001">
    <property type="protein sequence ID" value="MBS7809504.1"/>
    <property type="molecule type" value="Genomic_DNA"/>
</dbReference>
<evidence type="ECO:0000313" key="1">
    <source>
        <dbReference type="EMBL" id="MBS7809504.1"/>
    </source>
</evidence>
<dbReference type="GO" id="GO:0016787">
    <property type="term" value="F:hydrolase activity"/>
    <property type="evidence" value="ECO:0007669"/>
    <property type="project" value="UniProtKB-KW"/>
</dbReference>
<reference evidence="1 2" key="1">
    <citation type="submission" date="2021-05" db="EMBL/GenBank/DDBJ databases">
        <title>Roseococcus sp. XZZS9, whole genome shotgun sequencing project.</title>
        <authorList>
            <person name="Zhao G."/>
            <person name="Shen L."/>
        </authorList>
    </citation>
    <scope>NUCLEOTIDE SEQUENCE [LARGE SCALE GENOMIC DNA]</scope>
    <source>
        <strain evidence="1 2">XZZS9</strain>
    </source>
</reference>